<reference evidence="5 6" key="1">
    <citation type="journal article" date="2024" name="J Genomics">
        <title>Draft genome sequencing and assembly of Favolaschia claudopus CIRM-BRFM 2984 isolated from oak limbs.</title>
        <authorList>
            <person name="Navarro D."/>
            <person name="Drula E."/>
            <person name="Chaduli D."/>
            <person name="Cazenave R."/>
            <person name="Ahrendt S."/>
            <person name="Wang J."/>
            <person name="Lipzen A."/>
            <person name="Daum C."/>
            <person name="Barry K."/>
            <person name="Grigoriev I.V."/>
            <person name="Favel A."/>
            <person name="Rosso M.N."/>
            <person name="Martin F."/>
        </authorList>
    </citation>
    <scope>NUCLEOTIDE SEQUENCE [LARGE SCALE GENOMIC DNA]</scope>
    <source>
        <strain evidence="5 6">CIRM-BRFM 2984</strain>
    </source>
</reference>
<dbReference type="InterPro" id="IPR008929">
    <property type="entry name" value="Chondroitin_lyas"/>
</dbReference>
<dbReference type="Gene3D" id="1.50.10.100">
    <property type="entry name" value="Chondroitin AC/alginate lyase"/>
    <property type="match status" value="1"/>
</dbReference>
<evidence type="ECO:0000259" key="4">
    <source>
        <dbReference type="Pfam" id="PF05426"/>
    </source>
</evidence>
<protein>
    <submittedName>
        <fullName evidence="5">Chondroitin AC/alginate lyase</fullName>
    </submittedName>
</protein>
<keyword evidence="1 3" id="KW-0732">Signal</keyword>
<gene>
    <name evidence="5" type="ORF">R3P38DRAFT_3179259</name>
</gene>
<dbReference type="Pfam" id="PF05426">
    <property type="entry name" value="Alginate_lyase"/>
    <property type="match status" value="1"/>
</dbReference>
<dbReference type="InterPro" id="IPR008397">
    <property type="entry name" value="Alginate_lyase_dom"/>
</dbReference>
<dbReference type="AlphaFoldDB" id="A0AAW0CXV4"/>
<feature type="signal peptide" evidence="3">
    <location>
        <begin position="1"/>
        <end position="32"/>
    </location>
</feature>
<evidence type="ECO:0000256" key="3">
    <source>
        <dbReference type="SAM" id="SignalP"/>
    </source>
</evidence>
<comment type="caution">
    <text evidence="5">The sequence shown here is derived from an EMBL/GenBank/DDBJ whole genome shotgun (WGS) entry which is preliminary data.</text>
</comment>
<keyword evidence="2 5" id="KW-0456">Lyase</keyword>
<dbReference type="EMBL" id="JAWWNJ010000013">
    <property type="protein sequence ID" value="KAK7042725.1"/>
    <property type="molecule type" value="Genomic_DNA"/>
</dbReference>
<accession>A0AAW0CXV4</accession>
<evidence type="ECO:0000313" key="6">
    <source>
        <dbReference type="Proteomes" id="UP001362999"/>
    </source>
</evidence>
<dbReference type="GO" id="GO:0016829">
    <property type="term" value="F:lyase activity"/>
    <property type="evidence" value="ECO:0007669"/>
    <property type="project" value="UniProtKB-KW"/>
</dbReference>
<organism evidence="5 6">
    <name type="scientific">Favolaschia claudopus</name>
    <dbReference type="NCBI Taxonomy" id="2862362"/>
    <lineage>
        <taxon>Eukaryota</taxon>
        <taxon>Fungi</taxon>
        <taxon>Dikarya</taxon>
        <taxon>Basidiomycota</taxon>
        <taxon>Agaricomycotina</taxon>
        <taxon>Agaricomycetes</taxon>
        <taxon>Agaricomycetidae</taxon>
        <taxon>Agaricales</taxon>
        <taxon>Marasmiineae</taxon>
        <taxon>Mycenaceae</taxon>
        <taxon>Favolaschia</taxon>
    </lineage>
</organism>
<dbReference type="SUPFAM" id="SSF48230">
    <property type="entry name" value="Chondroitin AC/alginate lyase"/>
    <property type="match status" value="1"/>
</dbReference>
<proteinExistence type="predicted"/>
<sequence length="435" mass="48048">MNNPRFFSHSRTSLRTALPLLALLSLAPTVPATNPFVQYAVDFPDPKYITASKFGSDFNGAKGSIVAWANEMSSHGPWSVTNKPVVAPSGDKHDYMSWAPYQWADCSNVKNTTELSLADESKQCKFVYRDGQVNPERFIIQDFQSFFNLSDAVLFNSLAAVLENKPSSTYSQNVAKFINAWFLDANTGMNPNLKYAQMGRGPDGQLGAYTGILDLRGFAKISSGIQMLRLSKNADWTTDLDSKFVDWCKKYIDWLDTSSNAQQAAHATNNHGTIFVNQYAALKLIVKDTASAQNWTNNYFDRLFKTQVASSGDQPEESGRTHPYHYRNFNVAGMITNARILSYADPSSKPWNKTTDGGANIQKVLDFLMSTDPNAKGESDITAEIYPNVMAVASVYGDSPDGKYVNFLKSANGFAYADDPAFFMESTVGGSEDQS</sequence>
<evidence type="ECO:0000256" key="2">
    <source>
        <dbReference type="ARBA" id="ARBA00023239"/>
    </source>
</evidence>
<dbReference type="Proteomes" id="UP001362999">
    <property type="component" value="Unassembled WGS sequence"/>
</dbReference>
<feature type="domain" description="Alginate lyase" evidence="4">
    <location>
        <begin position="79"/>
        <end position="370"/>
    </location>
</feature>
<name>A0AAW0CXV4_9AGAR</name>
<evidence type="ECO:0000256" key="1">
    <source>
        <dbReference type="ARBA" id="ARBA00022729"/>
    </source>
</evidence>
<keyword evidence="6" id="KW-1185">Reference proteome</keyword>
<dbReference type="GO" id="GO:0042597">
    <property type="term" value="C:periplasmic space"/>
    <property type="evidence" value="ECO:0007669"/>
    <property type="project" value="InterPro"/>
</dbReference>
<evidence type="ECO:0000313" key="5">
    <source>
        <dbReference type="EMBL" id="KAK7042725.1"/>
    </source>
</evidence>
<feature type="chain" id="PRO_5043743353" evidence="3">
    <location>
        <begin position="33"/>
        <end position="435"/>
    </location>
</feature>